<sequence>MVSGGGGFDAIFAELTEINAEVVLLNERVAILEEEGPGRAGTPDDGGTAERPAGAPVLWADLEDDEHAVLWPQFVHWVIRTADTYELTTDQLPRQCWWLHGAVVEELTALWTGHQSAYAGTDDAGSAPYLWQDALARAIERIGRIWLGTCRNGQHKQRHRQPWSGDDQYLTTLHQAARPHTITLDSGEPPDAAGSGTTPSPGNT</sequence>
<evidence type="ECO:0000256" key="1">
    <source>
        <dbReference type="SAM" id="MobiDB-lite"/>
    </source>
</evidence>
<feature type="region of interest" description="Disordered" evidence="1">
    <location>
        <begin position="181"/>
        <end position="204"/>
    </location>
</feature>
<dbReference type="STRING" id="380248.SAMN05216251_12731"/>
<accession>A0A1I2L6J9</accession>
<evidence type="ECO:0000313" key="3">
    <source>
        <dbReference type="Proteomes" id="UP000199323"/>
    </source>
</evidence>
<protein>
    <recommendedName>
        <fullName evidence="4">DUF4913 domain-containing protein</fullName>
    </recommendedName>
</protein>
<name>A0A1I2L6J9_9ACTN</name>
<organism evidence="2 3">
    <name type="scientific">Actinacidiphila alni</name>
    <dbReference type="NCBI Taxonomy" id="380248"/>
    <lineage>
        <taxon>Bacteria</taxon>
        <taxon>Bacillati</taxon>
        <taxon>Actinomycetota</taxon>
        <taxon>Actinomycetes</taxon>
        <taxon>Kitasatosporales</taxon>
        <taxon>Streptomycetaceae</taxon>
        <taxon>Actinacidiphila</taxon>
    </lineage>
</organism>
<dbReference type="RefSeq" id="WP_093717208.1">
    <property type="nucleotide sequence ID" value="NZ_FONG01000027.1"/>
</dbReference>
<dbReference type="AlphaFoldDB" id="A0A1I2L6J9"/>
<dbReference type="Proteomes" id="UP000199323">
    <property type="component" value="Unassembled WGS sequence"/>
</dbReference>
<proteinExistence type="predicted"/>
<evidence type="ECO:0000313" key="2">
    <source>
        <dbReference type="EMBL" id="SFF74855.1"/>
    </source>
</evidence>
<keyword evidence="3" id="KW-1185">Reference proteome</keyword>
<reference evidence="2 3" key="1">
    <citation type="submission" date="2016-10" db="EMBL/GenBank/DDBJ databases">
        <authorList>
            <person name="de Groot N.N."/>
        </authorList>
    </citation>
    <scope>NUCLEOTIDE SEQUENCE [LARGE SCALE GENOMIC DNA]</scope>
    <source>
        <strain evidence="2 3">CGMCC 4.3510</strain>
    </source>
</reference>
<dbReference type="EMBL" id="FONG01000027">
    <property type="protein sequence ID" value="SFF74855.1"/>
    <property type="molecule type" value="Genomic_DNA"/>
</dbReference>
<evidence type="ECO:0008006" key="4">
    <source>
        <dbReference type="Google" id="ProtNLM"/>
    </source>
</evidence>
<feature type="compositionally biased region" description="Polar residues" evidence="1">
    <location>
        <begin position="195"/>
        <end position="204"/>
    </location>
</feature>
<gene>
    <name evidence="2" type="ORF">SAMN05216251_12731</name>
</gene>
<dbReference type="OrthoDB" id="3535759at2"/>